<dbReference type="Proteomes" id="UP001302719">
    <property type="component" value="Chromosome"/>
</dbReference>
<evidence type="ECO:0000313" key="2">
    <source>
        <dbReference type="Proteomes" id="UP001302719"/>
    </source>
</evidence>
<accession>A0AA96GFH4</accession>
<protein>
    <submittedName>
        <fullName evidence="1">EcsC family protein</fullName>
    </submittedName>
</protein>
<keyword evidence="2" id="KW-1185">Reference proteome</keyword>
<dbReference type="PANTHER" id="PTHR41260">
    <property type="entry name" value="PROTEIN ECSC"/>
    <property type="match status" value="1"/>
</dbReference>
<reference evidence="1 2" key="1">
    <citation type="submission" date="2023-01" db="EMBL/GenBank/DDBJ databases">
        <title>Cultivation and genomic characterization of new, ubiquitous marine nitrite-oxidizing bacteria from the Nitrospirales.</title>
        <authorList>
            <person name="Mueller A.J."/>
            <person name="Daebeler A."/>
            <person name="Herbold C.W."/>
            <person name="Kirkegaard R.H."/>
            <person name="Daims H."/>
        </authorList>
    </citation>
    <scope>NUCLEOTIDE SEQUENCE [LARGE SCALE GENOMIC DNA]</scope>
    <source>
        <strain evidence="1 2">VA</strain>
    </source>
</reference>
<dbReference type="RefSeq" id="WP_312642899.1">
    <property type="nucleotide sequence ID" value="NZ_CP116967.1"/>
</dbReference>
<dbReference type="KEGG" id="nall:PP769_18165"/>
<dbReference type="Pfam" id="PF12787">
    <property type="entry name" value="EcsC"/>
    <property type="match status" value="1"/>
</dbReference>
<name>A0AA96GFH4_9BACT</name>
<dbReference type="PANTHER" id="PTHR41260:SF1">
    <property type="entry name" value="PROTEIN ECSC"/>
    <property type="match status" value="1"/>
</dbReference>
<dbReference type="AlphaFoldDB" id="A0AA96GFH4"/>
<sequence length="264" mass="27820">MTTLNHVDGQDLALAVDLLENPSFAAKVTNLIGGPVERAITMLPDGFSNKLLTTTQKALNKALDLAVSSIDERYRGQSANGAHRVLTTVSGAIGGAMGLMALSVELPISTTLMLRSIADIARSEGEPIMEAGSKLACLEVFAMGGTSQADDGAETGYFAVRAALAGAMTEAGKYLLERGLTSSGAPALVRFLSEIASRYSIQVSEKAAAQAIPLLGAAGGATINLLFMDHFQNMARGHFIVRRLERTHGKEAVQEAYRKIAARN</sequence>
<evidence type="ECO:0000313" key="1">
    <source>
        <dbReference type="EMBL" id="WNM57873.1"/>
    </source>
</evidence>
<dbReference type="InterPro" id="IPR024787">
    <property type="entry name" value="EcsC"/>
</dbReference>
<dbReference type="EMBL" id="CP116967">
    <property type="protein sequence ID" value="WNM57873.1"/>
    <property type="molecule type" value="Genomic_DNA"/>
</dbReference>
<organism evidence="1 2">
    <name type="scientific">Candidatus Nitrospira allomarina</name>
    <dbReference type="NCBI Taxonomy" id="3020900"/>
    <lineage>
        <taxon>Bacteria</taxon>
        <taxon>Pseudomonadati</taxon>
        <taxon>Nitrospirota</taxon>
        <taxon>Nitrospiria</taxon>
        <taxon>Nitrospirales</taxon>
        <taxon>Nitrospiraceae</taxon>
        <taxon>Nitrospira</taxon>
    </lineage>
</organism>
<gene>
    <name evidence="1" type="ORF">PP769_18165</name>
</gene>
<proteinExistence type="predicted"/>